<keyword evidence="4" id="KW-0808">Transferase</keyword>
<dbReference type="AlphaFoldDB" id="B0D5E5"/>
<dbReference type="PANTHER" id="PTHR47779">
    <property type="entry name" value="SYNTHASE (CCG-9), PUTATIVE (AFU_ORTHOLOGUE AFUA_3G12100)-RELATED"/>
    <property type="match status" value="1"/>
</dbReference>
<dbReference type="OrthoDB" id="937291at2759"/>
<keyword evidence="2" id="KW-0732">Signal</keyword>
<dbReference type="Pfam" id="PF00534">
    <property type="entry name" value="Glycos_transf_1"/>
    <property type="match status" value="1"/>
</dbReference>
<feature type="chain" id="PRO_5012948949" evidence="2">
    <location>
        <begin position="16"/>
        <end position="141"/>
    </location>
</feature>
<dbReference type="InterPro" id="IPR001296">
    <property type="entry name" value="Glyco_trans_1"/>
</dbReference>
<dbReference type="RefSeq" id="XP_001879392.1">
    <property type="nucleotide sequence ID" value="XM_001879357.1"/>
</dbReference>
<feature type="domain" description="Glycosyl transferase family 1" evidence="3">
    <location>
        <begin position="19"/>
        <end position="81"/>
    </location>
</feature>
<keyword evidence="1" id="KW-0328">Glycosyltransferase</keyword>
<dbReference type="SUPFAM" id="SSF53756">
    <property type="entry name" value="UDP-Glycosyltransferase/glycogen phosphorylase"/>
    <property type="match status" value="1"/>
</dbReference>
<name>B0D5E5_LACBS</name>
<dbReference type="STRING" id="486041.B0D5E5"/>
<evidence type="ECO:0000256" key="2">
    <source>
        <dbReference type="SAM" id="SignalP"/>
    </source>
</evidence>
<gene>
    <name evidence="4" type="ORF">LACBIDRAFT_317860</name>
</gene>
<dbReference type="EMBL" id="DS547098">
    <property type="protein sequence ID" value="EDR10007.1"/>
    <property type="molecule type" value="Genomic_DNA"/>
</dbReference>
<dbReference type="Proteomes" id="UP000001194">
    <property type="component" value="Unassembled WGS sequence"/>
</dbReference>
<dbReference type="Gene3D" id="3.40.50.2000">
    <property type="entry name" value="Glycogen Phosphorylase B"/>
    <property type="match status" value="1"/>
</dbReference>
<dbReference type="HOGENOM" id="CLU_1788046_0_0_1"/>
<evidence type="ECO:0000259" key="3">
    <source>
        <dbReference type="Pfam" id="PF00534"/>
    </source>
</evidence>
<feature type="signal peptide" evidence="2">
    <location>
        <begin position="1"/>
        <end position="15"/>
    </location>
</feature>
<proteinExistence type="predicted"/>
<reference evidence="4 5" key="1">
    <citation type="journal article" date="2008" name="Nature">
        <title>The genome of Laccaria bicolor provides insights into mycorrhizal symbiosis.</title>
        <authorList>
            <person name="Martin F."/>
            <person name="Aerts A."/>
            <person name="Ahren D."/>
            <person name="Brun A."/>
            <person name="Danchin E.G.J."/>
            <person name="Duchaussoy F."/>
            <person name="Gibon J."/>
            <person name="Kohler A."/>
            <person name="Lindquist E."/>
            <person name="Pereda V."/>
            <person name="Salamov A."/>
            <person name="Shapiro H.J."/>
            <person name="Wuyts J."/>
            <person name="Blaudez D."/>
            <person name="Buee M."/>
            <person name="Brokstein P."/>
            <person name="Canbaeck B."/>
            <person name="Cohen D."/>
            <person name="Courty P.E."/>
            <person name="Coutinho P.M."/>
            <person name="Delaruelle C."/>
            <person name="Detter J.C."/>
            <person name="Deveau A."/>
            <person name="DiFazio S."/>
            <person name="Duplessis S."/>
            <person name="Fraissinet-Tachet L."/>
            <person name="Lucic E."/>
            <person name="Frey-Klett P."/>
            <person name="Fourrey C."/>
            <person name="Feussner I."/>
            <person name="Gay G."/>
            <person name="Grimwood J."/>
            <person name="Hoegger P.J."/>
            <person name="Jain P."/>
            <person name="Kilaru S."/>
            <person name="Labbe J."/>
            <person name="Lin Y.C."/>
            <person name="Legue V."/>
            <person name="Le Tacon F."/>
            <person name="Marmeisse R."/>
            <person name="Melayah D."/>
            <person name="Montanini B."/>
            <person name="Muratet M."/>
            <person name="Nehls U."/>
            <person name="Niculita-Hirzel H."/>
            <person name="Oudot-Le Secq M.P."/>
            <person name="Peter M."/>
            <person name="Quesneville H."/>
            <person name="Rajashekar B."/>
            <person name="Reich M."/>
            <person name="Rouhier N."/>
            <person name="Schmutz J."/>
            <person name="Yin T."/>
            <person name="Chalot M."/>
            <person name="Henrissat B."/>
            <person name="Kuees U."/>
            <person name="Lucas S."/>
            <person name="Van de Peer Y."/>
            <person name="Podila G.K."/>
            <person name="Polle A."/>
            <person name="Pukkila P.J."/>
            <person name="Richardson P.M."/>
            <person name="Rouze P."/>
            <person name="Sanders I.R."/>
            <person name="Stajich J.E."/>
            <person name="Tunlid A."/>
            <person name="Tuskan G."/>
            <person name="Grigoriev I.V."/>
        </authorList>
    </citation>
    <scope>NUCLEOTIDE SEQUENCE [LARGE SCALE GENOMIC DNA]</scope>
    <source>
        <strain evidence="5">S238N-H82 / ATCC MYA-4686</strain>
    </source>
</reference>
<evidence type="ECO:0000313" key="5">
    <source>
        <dbReference type="Proteomes" id="UP000001194"/>
    </source>
</evidence>
<protein>
    <submittedName>
        <fullName evidence="4">Glycosyltransferase family 4 protein</fullName>
    </submittedName>
</protein>
<dbReference type="GeneID" id="6074801"/>
<dbReference type="PANTHER" id="PTHR47779:SF1">
    <property type="entry name" value="SYNTHASE (CCG-9), PUTATIVE (AFU_ORTHOLOGUE AFUA_3G12100)-RELATED"/>
    <property type="match status" value="1"/>
</dbReference>
<sequence length="141" mass="16002">MIIYYLLPLYLATKAICPLCEVQHAGIPVIACHTGGIPLQIEDRKSGYLTHPGDTTAVAKHLYNLYNDIPLYHKMSKYARTRISDEVSTVGNAAAWLYLTVMYHRGKKIKPDGVWLNNLLREETDEQYVAGEPRLPRDIKC</sequence>
<accession>B0D5E5</accession>
<dbReference type="InterPro" id="IPR052078">
    <property type="entry name" value="Trehalose_Metab_GTase"/>
</dbReference>
<dbReference type="GO" id="GO:0016757">
    <property type="term" value="F:glycosyltransferase activity"/>
    <property type="evidence" value="ECO:0007669"/>
    <property type="project" value="UniProtKB-KW"/>
</dbReference>
<dbReference type="KEGG" id="lbc:LACBIDRAFT_317860"/>
<evidence type="ECO:0000256" key="1">
    <source>
        <dbReference type="ARBA" id="ARBA00022676"/>
    </source>
</evidence>
<evidence type="ECO:0000313" key="4">
    <source>
        <dbReference type="EMBL" id="EDR10007.1"/>
    </source>
</evidence>
<keyword evidence="5" id="KW-1185">Reference proteome</keyword>
<organism evidence="5">
    <name type="scientific">Laccaria bicolor (strain S238N-H82 / ATCC MYA-4686)</name>
    <name type="common">Bicoloured deceiver</name>
    <name type="synonym">Laccaria laccata var. bicolor</name>
    <dbReference type="NCBI Taxonomy" id="486041"/>
    <lineage>
        <taxon>Eukaryota</taxon>
        <taxon>Fungi</taxon>
        <taxon>Dikarya</taxon>
        <taxon>Basidiomycota</taxon>
        <taxon>Agaricomycotina</taxon>
        <taxon>Agaricomycetes</taxon>
        <taxon>Agaricomycetidae</taxon>
        <taxon>Agaricales</taxon>
        <taxon>Agaricineae</taxon>
        <taxon>Hydnangiaceae</taxon>
        <taxon>Laccaria</taxon>
    </lineage>
</organism>
<dbReference type="InParanoid" id="B0D5E5"/>